<name>A0ABN2A848_9ACTN</name>
<accession>A0ABN2A848</accession>
<comment type="caution">
    <text evidence="6">The sequence shown here is derived from an EMBL/GenBank/DDBJ whole genome shotgun (WGS) entry which is preliminary data.</text>
</comment>
<evidence type="ECO:0000256" key="3">
    <source>
        <dbReference type="ARBA" id="ARBA00023125"/>
    </source>
</evidence>
<dbReference type="Gene3D" id="3.40.190.10">
    <property type="entry name" value="Periplasmic binding protein-like II"/>
    <property type="match status" value="2"/>
</dbReference>
<organism evidence="6 7">
    <name type="scientific">Nocardioides humi</name>
    <dbReference type="NCBI Taxonomy" id="449461"/>
    <lineage>
        <taxon>Bacteria</taxon>
        <taxon>Bacillati</taxon>
        <taxon>Actinomycetota</taxon>
        <taxon>Actinomycetes</taxon>
        <taxon>Propionibacteriales</taxon>
        <taxon>Nocardioidaceae</taxon>
        <taxon>Nocardioides</taxon>
    </lineage>
</organism>
<dbReference type="Pfam" id="PF03466">
    <property type="entry name" value="LysR_substrate"/>
    <property type="match status" value="1"/>
</dbReference>
<evidence type="ECO:0000313" key="7">
    <source>
        <dbReference type="Proteomes" id="UP001500842"/>
    </source>
</evidence>
<keyword evidence="4" id="KW-0804">Transcription</keyword>
<keyword evidence="7" id="KW-1185">Reference proteome</keyword>
<dbReference type="EMBL" id="BAAAOR010000014">
    <property type="protein sequence ID" value="GAA1513109.1"/>
    <property type="molecule type" value="Genomic_DNA"/>
</dbReference>
<dbReference type="PANTHER" id="PTHR30346">
    <property type="entry name" value="TRANSCRIPTIONAL DUAL REGULATOR HCAR-RELATED"/>
    <property type="match status" value="1"/>
</dbReference>
<dbReference type="PROSITE" id="PS50931">
    <property type="entry name" value="HTH_LYSR"/>
    <property type="match status" value="1"/>
</dbReference>
<keyword evidence="2" id="KW-0805">Transcription regulation</keyword>
<dbReference type="PANTHER" id="PTHR30346:SF29">
    <property type="entry name" value="LYSR SUBSTRATE-BINDING"/>
    <property type="match status" value="1"/>
</dbReference>
<dbReference type="CDD" id="cd08423">
    <property type="entry name" value="PBP2_LTTR_like_6"/>
    <property type="match status" value="1"/>
</dbReference>
<dbReference type="InterPro" id="IPR000847">
    <property type="entry name" value="LysR_HTH_N"/>
</dbReference>
<dbReference type="SUPFAM" id="SSF53850">
    <property type="entry name" value="Periplasmic binding protein-like II"/>
    <property type="match status" value="1"/>
</dbReference>
<evidence type="ECO:0000256" key="2">
    <source>
        <dbReference type="ARBA" id="ARBA00023015"/>
    </source>
</evidence>
<proteinExistence type="inferred from homology"/>
<dbReference type="InterPro" id="IPR036388">
    <property type="entry name" value="WH-like_DNA-bd_sf"/>
</dbReference>
<evidence type="ECO:0000313" key="6">
    <source>
        <dbReference type="EMBL" id="GAA1513109.1"/>
    </source>
</evidence>
<comment type="similarity">
    <text evidence="1">Belongs to the LysR transcriptional regulatory family.</text>
</comment>
<reference evidence="6 7" key="1">
    <citation type="journal article" date="2019" name="Int. J. Syst. Evol. Microbiol.">
        <title>The Global Catalogue of Microorganisms (GCM) 10K type strain sequencing project: providing services to taxonomists for standard genome sequencing and annotation.</title>
        <authorList>
            <consortium name="The Broad Institute Genomics Platform"/>
            <consortium name="The Broad Institute Genome Sequencing Center for Infectious Disease"/>
            <person name="Wu L."/>
            <person name="Ma J."/>
        </authorList>
    </citation>
    <scope>NUCLEOTIDE SEQUENCE [LARGE SCALE GENOMIC DNA]</scope>
    <source>
        <strain evidence="6 7">JCM 14942</strain>
    </source>
</reference>
<dbReference type="InterPro" id="IPR005119">
    <property type="entry name" value="LysR_subst-bd"/>
</dbReference>
<protein>
    <submittedName>
        <fullName evidence="6">LysR family transcriptional regulator</fullName>
    </submittedName>
</protein>
<dbReference type="InterPro" id="IPR036390">
    <property type="entry name" value="WH_DNA-bd_sf"/>
</dbReference>
<dbReference type="SUPFAM" id="SSF46785">
    <property type="entry name" value="Winged helix' DNA-binding domain"/>
    <property type="match status" value="1"/>
</dbReference>
<dbReference type="RefSeq" id="WP_181410611.1">
    <property type="nucleotide sequence ID" value="NZ_BAAAOR010000014.1"/>
</dbReference>
<dbReference type="Proteomes" id="UP001500842">
    <property type="component" value="Unassembled WGS sequence"/>
</dbReference>
<evidence type="ECO:0000259" key="5">
    <source>
        <dbReference type="PROSITE" id="PS50931"/>
    </source>
</evidence>
<sequence length="301" mass="32443">MDLRQLRILTAVAEVGSFTAAAERLYLTQSAVSQQMARLEREVGRPLFARGPRGVALTEVGRDVASGAAEVLAKMDEFELAVGALSDARSRLRIGAFSSAGVELLPRTVRRFRADHPDVDVAIRTMNPADPLEPLLSGSLDVLLVFDYSVDPRDFGTSVDRLHLLDDPFHVLLPLEHRLAGADELDLIELADAEWIFQRHSPPHQEIYERACHQAGFTPDVVFYADDFRTLQGLVAVGMGVSIAPLGASSPGRSDVASVAVRTPDLVRRISVLTLPSSQRDGAVTGFVEALRSTAAGAPGA</sequence>
<gene>
    <name evidence="6" type="ORF">GCM10009788_17030</name>
</gene>
<evidence type="ECO:0000256" key="4">
    <source>
        <dbReference type="ARBA" id="ARBA00023163"/>
    </source>
</evidence>
<keyword evidence="3" id="KW-0238">DNA-binding</keyword>
<feature type="domain" description="HTH lysR-type" evidence="5">
    <location>
        <begin position="1"/>
        <end position="58"/>
    </location>
</feature>
<dbReference type="Pfam" id="PF00126">
    <property type="entry name" value="HTH_1"/>
    <property type="match status" value="1"/>
</dbReference>
<dbReference type="PRINTS" id="PR00039">
    <property type="entry name" value="HTHLYSR"/>
</dbReference>
<evidence type="ECO:0000256" key="1">
    <source>
        <dbReference type="ARBA" id="ARBA00009437"/>
    </source>
</evidence>
<dbReference type="Gene3D" id="1.10.10.10">
    <property type="entry name" value="Winged helix-like DNA-binding domain superfamily/Winged helix DNA-binding domain"/>
    <property type="match status" value="1"/>
</dbReference>